<dbReference type="GO" id="GO:0015949">
    <property type="term" value="P:nucleobase-containing small molecule interconversion"/>
    <property type="evidence" value="ECO:0007669"/>
    <property type="project" value="TreeGrafter"/>
</dbReference>
<feature type="domain" description="Cytidylate kinase" evidence="9">
    <location>
        <begin position="4"/>
        <end position="217"/>
    </location>
</feature>
<dbReference type="EC" id="2.7.4.25" evidence="8"/>
<feature type="binding site" evidence="8">
    <location>
        <begin position="8"/>
        <end position="16"/>
    </location>
    <ligand>
        <name>ATP</name>
        <dbReference type="ChEBI" id="CHEBI:30616"/>
    </ligand>
</feature>
<comment type="subcellular location">
    <subcellularLocation>
        <location evidence="8">Cytoplasm</location>
    </subcellularLocation>
</comment>
<keyword evidence="2 8" id="KW-0808">Transferase</keyword>
<keyword evidence="3 8" id="KW-0547">Nucleotide-binding</keyword>
<dbReference type="EMBL" id="DVHF01000122">
    <property type="protein sequence ID" value="HIR57987.1"/>
    <property type="molecule type" value="Genomic_DNA"/>
</dbReference>
<evidence type="ECO:0000256" key="5">
    <source>
        <dbReference type="ARBA" id="ARBA00022840"/>
    </source>
</evidence>
<evidence type="ECO:0000256" key="1">
    <source>
        <dbReference type="ARBA" id="ARBA00009427"/>
    </source>
</evidence>
<dbReference type="Proteomes" id="UP000886785">
    <property type="component" value="Unassembled WGS sequence"/>
</dbReference>
<sequence length="219" mass="23716">MTAIAIDGPTGAGKSTIARRAAERLGFIYVDTGALYRTIGLSMLRRGIDLSDAAAVAAGLDGLKVSLRFQDGEQRVLLGDEDVSGEIRTAEVSMAASKVSAVPAVREFLFQLQRDMAKSNNVIMDGRDIGTVVLPNADVKIFLTASPEIRARRRFEEMIAKGMQTTYEEVLSDLEQRDYNDTHRAIAPLKPAPEAVTIDTSGDTFDQAVERVLAVIRGS</sequence>
<evidence type="ECO:0000256" key="4">
    <source>
        <dbReference type="ARBA" id="ARBA00022777"/>
    </source>
</evidence>
<reference evidence="10" key="1">
    <citation type="submission" date="2020-10" db="EMBL/GenBank/DDBJ databases">
        <authorList>
            <person name="Gilroy R."/>
        </authorList>
    </citation>
    <scope>NUCLEOTIDE SEQUENCE</scope>
    <source>
        <strain evidence="10">ChiSjej1B19-7085</strain>
    </source>
</reference>
<protein>
    <recommendedName>
        <fullName evidence="8">Cytidylate kinase</fullName>
        <shortName evidence="8">CK</shortName>
        <ecNumber evidence="8">2.7.4.25</ecNumber>
    </recommendedName>
    <alternativeName>
        <fullName evidence="8">Cytidine monophosphate kinase</fullName>
        <shortName evidence="8">CMP kinase</shortName>
    </alternativeName>
</protein>
<evidence type="ECO:0000256" key="6">
    <source>
        <dbReference type="ARBA" id="ARBA00047615"/>
    </source>
</evidence>
<keyword evidence="4 8" id="KW-0418">Kinase</keyword>
<organism evidence="10 11">
    <name type="scientific">Candidatus Gallacutalibacter pullicola</name>
    <dbReference type="NCBI Taxonomy" id="2840830"/>
    <lineage>
        <taxon>Bacteria</taxon>
        <taxon>Bacillati</taxon>
        <taxon>Bacillota</taxon>
        <taxon>Clostridia</taxon>
        <taxon>Eubacteriales</taxon>
        <taxon>Candidatus Gallacutalibacter</taxon>
    </lineage>
</organism>
<dbReference type="SUPFAM" id="SSF52540">
    <property type="entry name" value="P-loop containing nucleoside triphosphate hydrolases"/>
    <property type="match status" value="1"/>
</dbReference>
<comment type="similarity">
    <text evidence="1 8">Belongs to the cytidylate kinase family. Type 1 subfamily.</text>
</comment>
<comment type="catalytic activity">
    <reaction evidence="7 8">
        <text>CMP + ATP = CDP + ADP</text>
        <dbReference type="Rhea" id="RHEA:11600"/>
        <dbReference type="ChEBI" id="CHEBI:30616"/>
        <dbReference type="ChEBI" id="CHEBI:58069"/>
        <dbReference type="ChEBI" id="CHEBI:60377"/>
        <dbReference type="ChEBI" id="CHEBI:456216"/>
        <dbReference type="EC" id="2.7.4.25"/>
    </reaction>
</comment>
<comment type="catalytic activity">
    <reaction evidence="6 8">
        <text>dCMP + ATP = dCDP + ADP</text>
        <dbReference type="Rhea" id="RHEA:25094"/>
        <dbReference type="ChEBI" id="CHEBI:30616"/>
        <dbReference type="ChEBI" id="CHEBI:57566"/>
        <dbReference type="ChEBI" id="CHEBI:58593"/>
        <dbReference type="ChEBI" id="CHEBI:456216"/>
        <dbReference type="EC" id="2.7.4.25"/>
    </reaction>
</comment>
<name>A0A9D1DS39_9FIRM</name>
<dbReference type="InterPro" id="IPR027417">
    <property type="entry name" value="P-loop_NTPase"/>
</dbReference>
<comment type="caution">
    <text evidence="10">The sequence shown here is derived from an EMBL/GenBank/DDBJ whole genome shotgun (WGS) entry which is preliminary data.</text>
</comment>
<dbReference type="GO" id="GO:0005829">
    <property type="term" value="C:cytosol"/>
    <property type="evidence" value="ECO:0007669"/>
    <property type="project" value="TreeGrafter"/>
</dbReference>
<dbReference type="CDD" id="cd02020">
    <property type="entry name" value="CMPK"/>
    <property type="match status" value="1"/>
</dbReference>
<keyword evidence="8" id="KW-0963">Cytoplasm</keyword>
<dbReference type="GO" id="GO:0005524">
    <property type="term" value="F:ATP binding"/>
    <property type="evidence" value="ECO:0007669"/>
    <property type="project" value="UniProtKB-UniRule"/>
</dbReference>
<dbReference type="GO" id="GO:0036431">
    <property type="term" value="F:dCMP kinase activity"/>
    <property type="evidence" value="ECO:0007669"/>
    <property type="project" value="InterPro"/>
</dbReference>
<evidence type="ECO:0000256" key="7">
    <source>
        <dbReference type="ARBA" id="ARBA00048478"/>
    </source>
</evidence>
<evidence type="ECO:0000313" key="10">
    <source>
        <dbReference type="EMBL" id="HIR57987.1"/>
    </source>
</evidence>
<dbReference type="NCBIfam" id="TIGR00017">
    <property type="entry name" value="cmk"/>
    <property type="match status" value="1"/>
</dbReference>
<dbReference type="Gene3D" id="3.40.50.300">
    <property type="entry name" value="P-loop containing nucleotide triphosphate hydrolases"/>
    <property type="match status" value="1"/>
</dbReference>
<accession>A0A9D1DS39</accession>
<evidence type="ECO:0000313" key="11">
    <source>
        <dbReference type="Proteomes" id="UP000886785"/>
    </source>
</evidence>
<dbReference type="InterPro" id="IPR003136">
    <property type="entry name" value="Cytidylate_kin"/>
</dbReference>
<dbReference type="AlphaFoldDB" id="A0A9D1DS39"/>
<dbReference type="PANTHER" id="PTHR21299:SF2">
    <property type="entry name" value="CYTIDYLATE KINASE"/>
    <property type="match status" value="1"/>
</dbReference>
<gene>
    <name evidence="8" type="primary">cmk</name>
    <name evidence="10" type="ORF">IAA54_09985</name>
</gene>
<dbReference type="GO" id="GO:0006220">
    <property type="term" value="P:pyrimidine nucleotide metabolic process"/>
    <property type="evidence" value="ECO:0007669"/>
    <property type="project" value="UniProtKB-UniRule"/>
</dbReference>
<dbReference type="PANTHER" id="PTHR21299">
    <property type="entry name" value="CYTIDYLATE KINASE/PANTOATE-BETA-ALANINE LIGASE"/>
    <property type="match status" value="1"/>
</dbReference>
<evidence type="ECO:0000256" key="2">
    <source>
        <dbReference type="ARBA" id="ARBA00022679"/>
    </source>
</evidence>
<dbReference type="Pfam" id="PF02224">
    <property type="entry name" value="Cytidylate_kin"/>
    <property type="match status" value="1"/>
</dbReference>
<evidence type="ECO:0000259" key="9">
    <source>
        <dbReference type="Pfam" id="PF02224"/>
    </source>
</evidence>
<evidence type="ECO:0000256" key="3">
    <source>
        <dbReference type="ARBA" id="ARBA00022741"/>
    </source>
</evidence>
<dbReference type="InterPro" id="IPR011994">
    <property type="entry name" value="Cytidylate_kinase_dom"/>
</dbReference>
<keyword evidence="5 8" id="KW-0067">ATP-binding</keyword>
<dbReference type="HAMAP" id="MF_00238">
    <property type="entry name" value="Cytidyl_kinase_type1"/>
    <property type="match status" value="1"/>
</dbReference>
<reference evidence="10" key="2">
    <citation type="journal article" date="2021" name="PeerJ">
        <title>Extensive microbial diversity within the chicken gut microbiome revealed by metagenomics and culture.</title>
        <authorList>
            <person name="Gilroy R."/>
            <person name="Ravi A."/>
            <person name="Getino M."/>
            <person name="Pursley I."/>
            <person name="Horton D.L."/>
            <person name="Alikhan N.F."/>
            <person name="Baker D."/>
            <person name="Gharbi K."/>
            <person name="Hall N."/>
            <person name="Watson M."/>
            <person name="Adriaenssens E.M."/>
            <person name="Foster-Nyarko E."/>
            <person name="Jarju S."/>
            <person name="Secka A."/>
            <person name="Antonio M."/>
            <person name="Oren A."/>
            <person name="Chaudhuri R.R."/>
            <person name="La Ragione R."/>
            <person name="Hildebrand F."/>
            <person name="Pallen M.J."/>
        </authorList>
    </citation>
    <scope>NUCLEOTIDE SEQUENCE</scope>
    <source>
        <strain evidence="10">ChiSjej1B19-7085</strain>
    </source>
</reference>
<evidence type="ECO:0000256" key="8">
    <source>
        <dbReference type="HAMAP-Rule" id="MF_00238"/>
    </source>
</evidence>
<proteinExistence type="inferred from homology"/>